<dbReference type="InterPro" id="IPR001766">
    <property type="entry name" value="Fork_head_dom"/>
</dbReference>
<accession>A0A5J4NB43</accession>
<evidence type="ECO:0000313" key="6">
    <source>
        <dbReference type="Proteomes" id="UP000324629"/>
    </source>
</evidence>
<proteinExistence type="predicted"/>
<keyword evidence="2" id="KW-0539">Nucleus</keyword>
<feature type="domain" description="Fork-head" evidence="4">
    <location>
        <begin position="193"/>
        <end position="287"/>
    </location>
</feature>
<dbReference type="GO" id="GO:0003700">
    <property type="term" value="F:DNA-binding transcription factor activity"/>
    <property type="evidence" value="ECO:0007669"/>
    <property type="project" value="InterPro"/>
</dbReference>
<protein>
    <submittedName>
        <fullName evidence="5">Forkhead box protein G</fullName>
    </submittedName>
</protein>
<feature type="compositionally biased region" description="Basic and acidic residues" evidence="3">
    <location>
        <begin position="438"/>
        <end position="448"/>
    </location>
</feature>
<evidence type="ECO:0000256" key="1">
    <source>
        <dbReference type="ARBA" id="ARBA00023125"/>
    </source>
</evidence>
<dbReference type="EMBL" id="QNGE01004464">
    <property type="protein sequence ID" value="KAA3672871.1"/>
    <property type="molecule type" value="Genomic_DNA"/>
</dbReference>
<feature type="region of interest" description="Disordered" evidence="3">
    <location>
        <begin position="438"/>
        <end position="475"/>
    </location>
</feature>
<feature type="compositionally biased region" description="Low complexity" evidence="3">
    <location>
        <begin position="144"/>
        <end position="160"/>
    </location>
</feature>
<evidence type="ECO:0000313" key="5">
    <source>
        <dbReference type="EMBL" id="KAA3672871.1"/>
    </source>
</evidence>
<dbReference type="GO" id="GO:1990837">
    <property type="term" value="F:sequence-specific double-stranded DNA binding"/>
    <property type="evidence" value="ECO:0007669"/>
    <property type="project" value="TreeGrafter"/>
</dbReference>
<feature type="region of interest" description="Disordered" evidence="3">
    <location>
        <begin position="502"/>
        <end position="526"/>
    </location>
</feature>
<dbReference type="PRINTS" id="PR00053">
    <property type="entry name" value="FORKHEAD"/>
</dbReference>
<dbReference type="SUPFAM" id="SSF46785">
    <property type="entry name" value="Winged helix' DNA-binding domain"/>
    <property type="match status" value="1"/>
</dbReference>
<keyword evidence="1 2" id="KW-0238">DNA-binding</keyword>
<dbReference type="InterPro" id="IPR030456">
    <property type="entry name" value="TF_fork_head_CS_2"/>
</dbReference>
<evidence type="ECO:0000256" key="2">
    <source>
        <dbReference type="PROSITE-ProRule" id="PRU00089"/>
    </source>
</evidence>
<feature type="compositionally biased region" description="Low complexity" evidence="3">
    <location>
        <begin position="114"/>
        <end position="128"/>
    </location>
</feature>
<feature type="DNA-binding region" description="Fork-head" evidence="2">
    <location>
        <begin position="193"/>
        <end position="287"/>
    </location>
</feature>
<dbReference type="InterPro" id="IPR036390">
    <property type="entry name" value="WH_DNA-bd_sf"/>
</dbReference>
<gene>
    <name evidence="5" type="ORF">DEA37_0010354</name>
</gene>
<dbReference type="InterPro" id="IPR047208">
    <property type="entry name" value="FOXG1"/>
</dbReference>
<dbReference type="PROSITE" id="PS00658">
    <property type="entry name" value="FORK_HEAD_2"/>
    <property type="match status" value="1"/>
</dbReference>
<dbReference type="InterPro" id="IPR036388">
    <property type="entry name" value="WH-like_DNA-bd_sf"/>
</dbReference>
<dbReference type="AlphaFoldDB" id="A0A5J4NB43"/>
<dbReference type="PROSITE" id="PS00657">
    <property type="entry name" value="FORK_HEAD_1"/>
    <property type="match status" value="1"/>
</dbReference>
<dbReference type="SMART" id="SM00339">
    <property type="entry name" value="FH"/>
    <property type="match status" value="1"/>
</dbReference>
<comment type="caution">
    <text evidence="5">The sequence shown here is derived from an EMBL/GenBank/DDBJ whole genome shotgun (WGS) entry which is preliminary data.</text>
</comment>
<dbReference type="CDD" id="cd20021">
    <property type="entry name" value="FH_FOXG"/>
    <property type="match status" value="1"/>
</dbReference>
<dbReference type="GO" id="GO:0006357">
    <property type="term" value="P:regulation of transcription by RNA polymerase II"/>
    <property type="evidence" value="ECO:0007669"/>
    <property type="project" value="TreeGrafter"/>
</dbReference>
<feature type="compositionally biased region" description="Polar residues" evidence="3">
    <location>
        <begin position="457"/>
        <end position="475"/>
    </location>
</feature>
<dbReference type="Pfam" id="PF00250">
    <property type="entry name" value="Forkhead"/>
    <property type="match status" value="1"/>
</dbReference>
<dbReference type="InterPro" id="IPR018122">
    <property type="entry name" value="TF_fork_head_CS_1"/>
</dbReference>
<comment type="subcellular location">
    <subcellularLocation>
        <location evidence="2">Nucleus</location>
    </subcellularLocation>
</comment>
<keyword evidence="6" id="KW-1185">Reference proteome</keyword>
<dbReference type="PANTHER" id="PTHR46617">
    <property type="entry name" value="FORKHEAD BOX PROTEIN G1"/>
    <property type="match status" value="1"/>
</dbReference>
<dbReference type="Proteomes" id="UP000324629">
    <property type="component" value="Unassembled WGS sequence"/>
</dbReference>
<dbReference type="PROSITE" id="PS50039">
    <property type="entry name" value="FORK_HEAD_3"/>
    <property type="match status" value="1"/>
</dbReference>
<name>A0A5J4NB43_9TREM</name>
<dbReference type="FunFam" id="1.10.10.10:FF:000135">
    <property type="entry name" value="forkhead box protein G1"/>
    <property type="match status" value="1"/>
</dbReference>
<organism evidence="5 6">
    <name type="scientific">Paragonimus westermani</name>
    <dbReference type="NCBI Taxonomy" id="34504"/>
    <lineage>
        <taxon>Eukaryota</taxon>
        <taxon>Metazoa</taxon>
        <taxon>Spiralia</taxon>
        <taxon>Lophotrochozoa</taxon>
        <taxon>Platyhelminthes</taxon>
        <taxon>Trematoda</taxon>
        <taxon>Digenea</taxon>
        <taxon>Plagiorchiida</taxon>
        <taxon>Troglotremata</taxon>
        <taxon>Troglotrematidae</taxon>
        <taxon>Paragonimus</taxon>
    </lineage>
</organism>
<evidence type="ECO:0000256" key="3">
    <source>
        <dbReference type="SAM" id="MobiDB-lite"/>
    </source>
</evidence>
<dbReference type="PANTHER" id="PTHR46617:SF3">
    <property type="entry name" value="FORKHEAD BOX PROTEIN G1"/>
    <property type="match status" value="1"/>
</dbReference>
<feature type="compositionally biased region" description="Basic and acidic residues" evidence="3">
    <location>
        <begin position="168"/>
        <end position="183"/>
    </location>
</feature>
<dbReference type="Gene3D" id="1.10.10.10">
    <property type="entry name" value="Winged helix-like DNA-binding domain superfamily/Winged helix DNA-binding domain"/>
    <property type="match status" value="1"/>
</dbReference>
<feature type="region of interest" description="Disordered" evidence="3">
    <location>
        <begin position="114"/>
        <end position="188"/>
    </location>
</feature>
<reference evidence="5 6" key="1">
    <citation type="journal article" date="2019" name="Gigascience">
        <title>Whole-genome sequence of the oriental lung fluke Paragonimus westermani.</title>
        <authorList>
            <person name="Oey H."/>
            <person name="Zakrzewski M."/>
            <person name="Narain K."/>
            <person name="Devi K.R."/>
            <person name="Agatsuma T."/>
            <person name="Nawaratna S."/>
            <person name="Gobert G.N."/>
            <person name="Jones M.K."/>
            <person name="Ragan M.A."/>
            <person name="McManus D.P."/>
            <person name="Krause L."/>
        </authorList>
    </citation>
    <scope>NUCLEOTIDE SEQUENCE [LARGE SCALE GENOMIC DNA]</scope>
    <source>
        <strain evidence="5 6">IND2009</strain>
    </source>
</reference>
<sequence>MLDLPLQQSEDHADYLLTNDTTGNQTVSEVDLHDPKHMLHSNQGLSKKVNCNHYEKHISVHTHSGGSHLIHVPSYEHSFYATPSEELFATAGEDLPGQISLITLPESSHCASNLESVSDSSVSPKSSSIHPYANLRQKRPNGESLSSKSLHSKRPSSGSSIDENCAPVDKEPSYDRKEDEAIHSKNNAVSHDKPPFSYNALIMMAIRSSVDRRLTLNGIYDFITSNFPYYKDNKQGWQNSIRHNLSLNKCFVKVPRAYDDPGKGNYWMLDPSCEDVYIGGTTGKLRRRTNSLQRNRLFNLRLASYYASLAKGYYPLAGTQSDFPYADVTHAQSSGTSPFPVRGSPFPSAFFPPNYLRMFTTGQQISFLNHSAEGELGKGPSFGLLSTEVPNSPEDSCAHNPRPSLWFRTENPSYTNNSSFLPRAALWPTSLTSQSRKYELARKAHWPDPRPLAGPRRTSNQSIQSDSSAGVPNLQLPLSNGANEYAAGLAFPAQRPLIVRSPEASNSTESSTIPLYGSSTQRKDHERRIQDSIELLLGTYGSILSPSLQDAKL</sequence>
<dbReference type="GO" id="GO:0005634">
    <property type="term" value="C:nucleus"/>
    <property type="evidence" value="ECO:0007669"/>
    <property type="project" value="UniProtKB-SubCell"/>
</dbReference>
<evidence type="ECO:0000259" key="4">
    <source>
        <dbReference type="PROSITE" id="PS50039"/>
    </source>
</evidence>
<feature type="compositionally biased region" description="Polar residues" evidence="3">
    <location>
        <begin position="503"/>
        <end position="520"/>
    </location>
</feature>